<organism evidence="2 3">
    <name type="scientific">Eumeta variegata</name>
    <name type="common">Bagworm moth</name>
    <name type="synonym">Eumeta japonica</name>
    <dbReference type="NCBI Taxonomy" id="151549"/>
    <lineage>
        <taxon>Eukaryota</taxon>
        <taxon>Metazoa</taxon>
        <taxon>Ecdysozoa</taxon>
        <taxon>Arthropoda</taxon>
        <taxon>Hexapoda</taxon>
        <taxon>Insecta</taxon>
        <taxon>Pterygota</taxon>
        <taxon>Neoptera</taxon>
        <taxon>Endopterygota</taxon>
        <taxon>Lepidoptera</taxon>
        <taxon>Glossata</taxon>
        <taxon>Ditrysia</taxon>
        <taxon>Tineoidea</taxon>
        <taxon>Psychidae</taxon>
        <taxon>Oiketicinae</taxon>
        <taxon>Eumeta</taxon>
    </lineage>
</organism>
<dbReference type="GO" id="GO:0006164">
    <property type="term" value="P:purine nucleotide biosynthetic process"/>
    <property type="evidence" value="ECO:0007669"/>
    <property type="project" value="TreeGrafter"/>
</dbReference>
<dbReference type="EMBL" id="BGZK01003044">
    <property type="protein sequence ID" value="GBP98001.1"/>
    <property type="molecule type" value="Genomic_DNA"/>
</dbReference>
<dbReference type="PANTHER" id="PTHR10099:SF1">
    <property type="entry name" value="PHOSPHORIBOSYLFORMYLGLYCINAMIDINE SYNTHASE"/>
    <property type="match status" value="1"/>
</dbReference>
<dbReference type="OrthoDB" id="6666987at2759"/>
<dbReference type="InterPro" id="IPR055181">
    <property type="entry name" value="FGAR-AT_PurM_N-like"/>
</dbReference>
<dbReference type="InterPro" id="IPR036921">
    <property type="entry name" value="PurM-like_N_sf"/>
</dbReference>
<dbReference type="GO" id="GO:0004642">
    <property type="term" value="F:phosphoribosylformylglycinamidine synthase activity"/>
    <property type="evidence" value="ECO:0007669"/>
    <property type="project" value="TreeGrafter"/>
</dbReference>
<dbReference type="PANTHER" id="PTHR10099">
    <property type="entry name" value="PHOSPHORIBOSYLFORMYLGLYCINAMIDINE SYNTHASE"/>
    <property type="match status" value="1"/>
</dbReference>
<accession>A0A4C2AAY0</accession>
<sequence>MLCSGNWMWAAKLPGEGARMYDACVAMCQIMKELRIAVDGGKDSLSMAAKVGGKIVKSPGTLVISTYAPCPDVKVKITPDIKGPLYGKGTDLIWINIEQKFRLGGSALAQVYGQQGNECRILRKVIF</sequence>
<proteinExistence type="predicted"/>
<evidence type="ECO:0000259" key="1">
    <source>
        <dbReference type="Pfam" id="PF22689"/>
    </source>
</evidence>
<evidence type="ECO:0000313" key="2">
    <source>
        <dbReference type="EMBL" id="GBP98001.1"/>
    </source>
</evidence>
<gene>
    <name evidence="2" type="primary">ade2</name>
    <name evidence="2" type="ORF">EVAR_69921_1</name>
</gene>
<protein>
    <submittedName>
        <fullName evidence="2">Phosphoribosylformylglycinamidine synthase</fullName>
    </submittedName>
</protein>
<dbReference type="Proteomes" id="UP000299102">
    <property type="component" value="Unassembled WGS sequence"/>
</dbReference>
<dbReference type="Pfam" id="PF22689">
    <property type="entry name" value="FGAR-AT_PurM_N-like"/>
    <property type="match status" value="1"/>
</dbReference>
<feature type="domain" description="FGAR-AT PurM N-terminal-like" evidence="1">
    <location>
        <begin position="3"/>
        <end position="69"/>
    </location>
</feature>
<comment type="caution">
    <text evidence="2">The sequence shown here is derived from an EMBL/GenBank/DDBJ whole genome shotgun (WGS) entry which is preliminary data.</text>
</comment>
<dbReference type="STRING" id="151549.A0A4C2AAY0"/>
<keyword evidence="3" id="KW-1185">Reference proteome</keyword>
<dbReference type="AlphaFoldDB" id="A0A4C2AAY0"/>
<dbReference type="SUPFAM" id="SSF55326">
    <property type="entry name" value="PurM N-terminal domain-like"/>
    <property type="match status" value="1"/>
</dbReference>
<evidence type="ECO:0000313" key="3">
    <source>
        <dbReference type="Proteomes" id="UP000299102"/>
    </source>
</evidence>
<dbReference type="GO" id="GO:0005737">
    <property type="term" value="C:cytoplasm"/>
    <property type="evidence" value="ECO:0007669"/>
    <property type="project" value="TreeGrafter"/>
</dbReference>
<name>A0A4C2AAY0_EUMVA</name>
<reference evidence="2 3" key="1">
    <citation type="journal article" date="2019" name="Commun. Biol.">
        <title>The bagworm genome reveals a unique fibroin gene that provides high tensile strength.</title>
        <authorList>
            <person name="Kono N."/>
            <person name="Nakamura H."/>
            <person name="Ohtoshi R."/>
            <person name="Tomita M."/>
            <person name="Numata K."/>
            <person name="Arakawa K."/>
        </authorList>
    </citation>
    <scope>NUCLEOTIDE SEQUENCE [LARGE SCALE GENOMIC DNA]</scope>
</reference>